<keyword evidence="1" id="KW-0472">Membrane</keyword>
<evidence type="ECO:0000256" key="1">
    <source>
        <dbReference type="SAM" id="Phobius"/>
    </source>
</evidence>
<keyword evidence="1" id="KW-0812">Transmembrane</keyword>
<keyword evidence="3" id="KW-1185">Reference proteome</keyword>
<dbReference type="OrthoDB" id="1683293at2"/>
<name>A0A1H8X3D7_9FIRM</name>
<keyword evidence="1" id="KW-1133">Transmembrane helix</keyword>
<dbReference type="EMBL" id="FODY01000019">
    <property type="protein sequence ID" value="SEP33858.1"/>
    <property type="molecule type" value="Genomic_DNA"/>
</dbReference>
<gene>
    <name evidence="2" type="ORF">SAMN04490178_11981</name>
</gene>
<reference evidence="2 3" key="1">
    <citation type="submission" date="2016-10" db="EMBL/GenBank/DDBJ databases">
        <authorList>
            <person name="de Groot N.N."/>
        </authorList>
    </citation>
    <scope>NUCLEOTIDE SEQUENCE [LARGE SCALE GENOMIC DNA]</scope>
    <source>
        <strain evidence="2 3">DSM 13305</strain>
    </source>
</reference>
<evidence type="ECO:0000313" key="3">
    <source>
        <dbReference type="Proteomes" id="UP000198847"/>
    </source>
</evidence>
<organism evidence="2 3">
    <name type="scientific">Propionispora vibrioides</name>
    <dbReference type="NCBI Taxonomy" id="112903"/>
    <lineage>
        <taxon>Bacteria</taxon>
        <taxon>Bacillati</taxon>
        <taxon>Bacillota</taxon>
        <taxon>Negativicutes</taxon>
        <taxon>Selenomonadales</taxon>
        <taxon>Sporomusaceae</taxon>
        <taxon>Propionispora</taxon>
    </lineage>
</organism>
<evidence type="ECO:0008006" key="4">
    <source>
        <dbReference type="Google" id="ProtNLM"/>
    </source>
</evidence>
<feature type="transmembrane region" description="Helical" evidence="1">
    <location>
        <begin position="85"/>
        <end position="116"/>
    </location>
</feature>
<evidence type="ECO:0000313" key="2">
    <source>
        <dbReference type="EMBL" id="SEP33858.1"/>
    </source>
</evidence>
<dbReference type="AlphaFoldDB" id="A0A1H8X3D7"/>
<proteinExistence type="predicted"/>
<accession>A0A1H8X3D7</accession>
<sequence length="120" mass="13794">MECNKCGRQLSETETDCPYCKAESQPVHILTPEERQDFKGVTIEQDSDNRYSDTQYERSQYSANERIFMRQVKFNSLSGGWFSKLVWGLILAGIVMFAFSSLFVVALVGAIAWLIIHIFR</sequence>
<dbReference type="RefSeq" id="WP_091749055.1">
    <property type="nucleotide sequence ID" value="NZ_FODY01000019.1"/>
</dbReference>
<dbReference type="Proteomes" id="UP000198847">
    <property type="component" value="Unassembled WGS sequence"/>
</dbReference>
<protein>
    <recommendedName>
        <fullName evidence="4">Zinc-ribbon domain-containing protein</fullName>
    </recommendedName>
</protein>
<dbReference type="STRING" id="112903.SAMN04490178_11981"/>